<evidence type="ECO:0000256" key="4">
    <source>
        <dbReference type="ARBA" id="ARBA00023317"/>
    </source>
</evidence>
<keyword evidence="2" id="KW-0865">Zymogen</keyword>
<evidence type="ECO:0000313" key="6">
    <source>
        <dbReference type="Proteomes" id="UP001499863"/>
    </source>
</evidence>
<organism evidence="5 6">
    <name type="scientific">Kitasatospora putterlickiae</name>
    <dbReference type="NCBI Taxonomy" id="221725"/>
    <lineage>
        <taxon>Bacteria</taxon>
        <taxon>Bacillati</taxon>
        <taxon>Actinomycetota</taxon>
        <taxon>Actinomycetes</taxon>
        <taxon>Kitasatosporales</taxon>
        <taxon>Streptomycetaceae</taxon>
        <taxon>Kitasatospora</taxon>
    </lineage>
</organism>
<evidence type="ECO:0008006" key="7">
    <source>
        <dbReference type="Google" id="ProtNLM"/>
    </source>
</evidence>
<name>A0ABN1YII1_9ACTN</name>
<keyword evidence="6" id="KW-1185">Reference proteome</keyword>
<reference evidence="5 6" key="1">
    <citation type="journal article" date="2019" name="Int. J. Syst. Evol. Microbiol.">
        <title>The Global Catalogue of Microorganisms (GCM) 10K type strain sequencing project: providing services to taxonomists for standard genome sequencing and annotation.</title>
        <authorList>
            <consortium name="The Broad Institute Genomics Platform"/>
            <consortium name="The Broad Institute Genome Sequencing Center for Infectious Disease"/>
            <person name="Wu L."/>
            <person name="Ma J."/>
        </authorList>
    </citation>
    <scope>NUCLEOTIDE SEQUENCE [LARGE SCALE GENOMIC DNA]</scope>
    <source>
        <strain evidence="5 6">JCM 12393</strain>
    </source>
</reference>
<dbReference type="PANTHER" id="PTHR10067:SF13">
    <property type="entry name" value="PHOSPHATIDYLSERINE DECARBOXYLASE"/>
    <property type="match status" value="1"/>
</dbReference>
<evidence type="ECO:0000256" key="2">
    <source>
        <dbReference type="ARBA" id="ARBA00023145"/>
    </source>
</evidence>
<accession>A0ABN1YII1</accession>
<dbReference type="PANTHER" id="PTHR10067">
    <property type="entry name" value="PHOSPHATIDYLSERINE DECARBOXYLASE"/>
    <property type="match status" value="1"/>
</dbReference>
<dbReference type="RefSeq" id="WP_344345364.1">
    <property type="nucleotide sequence ID" value="NZ_BAAAKJ010000493.1"/>
</dbReference>
<gene>
    <name evidence="5" type="ORF">GCM10009639_68440</name>
</gene>
<keyword evidence="1" id="KW-0210">Decarboxylase</keyword>
<dbReference type="Proteomes" id="UP001499863">
    <property type="component" value="Unassembled WGS sequence"/>
</dbReference>
<comment type="caution">
    <text evidence="5">The sequence shown here is derived from an EMBL/GenBank/DDBJ whole genome shotgun (WGS) entry which is preliminary data.</text>
</comment>
<keyword evidence="4" id="KW-0670">Pyruvate</keyword>
<sequence length="401" mass="45305">MTSQNIKEFREKVERLYADEGGDFRQKFDAAIRGLTPPTVYPDSDVYKDWRGADGKDLAEFFVEWYDWGWKQPISDGLKYIRRFSWISYENAAGLAFVTSESGRDVLADFTQLQGRQMDSEDSGKLVQQWIDELGPKRMADFKEGDWSTLNKFFIRELRTGARTIDHPEDPSVVTAPTDCIINMIVDNLAPDTPLPIKAAVTMSVGRLLDGSEYAERFIGGTAVSCILMPDTYHRYHAPVGGEVVESRDDIGGVYYGIRDFPDLLNKGNVGYGYDYSLFEDFRRGYAIIKTPYLDHNGHPDGEGYVGLVPVGLNSIGSVRFRDPFRRITAESAPVKVKKGDEIGYFQYGGSLNILLFEEKRFPALQLLLGQRIGVLQEVAHTERYIDRYVRPLPGRVSPTA</sequence>
<dbReference type="EMBL" id="BAAAKJ010000493">
    <property type="protein sequence ID" value="GAA1414622.1"/>
    <property type="molecule type" value="Genomic_DNA"/>
</dbReference>
<dbReference type="InterPro" id="IPR003817">
    <property type="entry name" value="PS_Dcarbxylase"/>
</dbReference>
<evidence type="ECO:0000313" key="5">
    <source>
        <dbReference type="EMBL" id="GAA1414622.1"/>
    </source>
</evidence>
<protein>
    <recommendedName>
        <fullName evidence="7">Phosphatidylserine decarboxylase</fullName>
    </recommendedName>
</protein>
<evidence type="ECO:0000256" key="3">
    <source>
        <dbReference type="ARBA" id="ARBA00023239"/>
    </source>
</evidence>
<keyword evidence="3" id="KW-0456">Lyase</keyword>
<dbReference type="Pfam" id="PF02666">
    <property type="entry name" value="PS_Dcarbxylase"/>
    <property type="match status" value="1"/>
</dbReference>
<proteinExistence type="predicted"/>
<evidence type="ECO:0000256" key="1">
    <source>
        <dbReference type="ARBA" id="ARBA00022793"/>
    </source>
</evidence>